<evidence type="ECO:0000256" key="2">
    <source>
        <dbReference type="ARBA" id="ARBA00004906"/>
    </source>
</evidence>
<dbReference type="SUPFAM" id="SSF48371">
    <property type="entry name" value="ARM repeat"/>
    <property type="match status" value="1"/>
</dbReference>
<dbReference type="UniPathway" id="UPA00143"/>
<protein>
    <recommendedName>
        <fullName evidence="5 6">U-box domain-containing protein</fullName>
        <ecNumber evidence="5">2.3.2.27</ecNumber>
    </recommendedName>
    <alternativeName>
        <fullName evidence="5">RING-type E3 ubiquitin transferase PUB</fullName>
    </alternativeName>
</protein>
<comment type="function">
    <text evidence="5">Functions as an E3 ubiquitin ligase.</text>
</comment>
<dbReference type="OrthoDB" id="10064100at2759"/>
<keyword evidence="8" id="KW-1185">Reference proteome</keyword>
<dbReference type="EMBL" id="DF973833">
    <property type="protein sequence ID" value="GAU40922.1"/>
    <property type="molecule type" value="Genomic_DNA"/>
</dbReference>
<dbReference type="InterPro" id="IPR058678">
    <property type="entry name" value="ARM_PUB"/>
</dbReference>
<gene>
    <name evidence="7" type="ORF">TSUD_297280</name>
</gene>
<dbReference type="InterPro" id="IPR016024">
    <property type="entry name" value="ARM-type_fold"/>
</dbReference>
<dbReference type="Pfam" id="PF04564">
    <property type="entry name" value="U-box"/>
    <property type="match status" value="1"/>
</dbReference>
<evidence type="ECO:0000313" key="8">
    <source>
        <dbReference type="Proteomes" id="UP000242715"/>
    </source>
</evidence>
<evidence type="ECO:0000256" key="5">
    <source>
        <dbReference type="RuleBase" id="RU369093"/>
    </source>
</evidence>
<dbReference type="Gene3D" id="1.25.10.10">
    <property type="entry name" value="Leucine-rich Repeat Variant"/>
    <property type="match status" value="1"/>
</dbReference>
<dbReference type="PANTHER" id="PTHR22849:SF119">
    <property type="entry name" value="U-BOX DOMAIN-CONTAINING PROTEIN"/>
    <property type="match status" value="1"/>
</dbReference>
<evidence type="ECO:0000256" key="4">
    <source>
        <dbReference type="ARBA" id="ARBA00022786"/>
    </source>
</evidence>
<dbReference type="Pfam" id="PF25598">
    <property type="entry name" value="ARM_PUB"/>
    <property type="match status" value="1"/>
</dbReference>
<keyword evidence="4 5" id="KW-0833">Ubl conjugation pathway</keyword>
<dbReference type="Proteomes" id="UP000242715">
    <property type="component" value="Unassembled WGS sequence"/>
</dbReference>
<dbReference type="InterPro" id="IPR011989">
    <property type="entry name" value="ARM-like"/>
</dbReference>
<accession>A0A2Z6NX88</accession>
<dbReference type="InterPro" id="IPR003613">
    <property type="entry name" value="Ubox_domain"/>
</dbReference>
<comment type="pathway">
    <text evidence="2 5">Protein modification; protein ubiquitination.</text>
</comment>
<reference evidence="8" key="1">
    <citation type="journal article" date="2017" name="Front. Plant Sci.">
        <title>Climate Clever Clovers: New Paradigm to Reduce the Environmental Footprint of Ruminants by Breeding Low Methanogenic Forages Utilizing Haplotype Variation.</title>
        <authorList>
            <person name="Kaur P."/>
            <person name="Appels R."/>
            <person name="Bayer P.E."/>
            <person name="Keeble-Gagnere G."/>
            <person name="Wang J."/>
            <person name="Hirakawa H."/>
            <person name="Shirasawa K."/>
            <person name="Vercoe P."/>
            <person name="Stefanova K."/>
            <person name="Durmic Z."/>
            <person name="Nichols P."/>
            <person name="Revell C."/>
            <person name="Isobe S.N."/>
            <person name="Edwards D."/>
            <person name="Erskine W."/>
        </authorList>
    </citation>
    <scope>NUCLEOTIDE SEQUENCE [LARGE SCALE GENOMIC DNA]</scope>
    <source>
        <strain evidence="8">cv. Daliak</strain>
    </source>
</reference>
<feature type="domain" description="U-box" evidence="6">
    <location>
        <begin position="24"/>
        <end position="98"/>
    </location>
</feature>
<name>A0A2Z6NX88_TRISU</name>
<proteinExistence type="predicted"/>
<evidence type="ECO:0000313" key="7">
    <source>
        <dbReference type="EMBL" id="GAU40922.1"/>
    </source>
</evidence>
<dbReference type="AlphaFoldDB" id="A0A2Z6NX88"/>
<dbReference type="EC" id="2.3.2.27" evidence="5"/>
<keyword evidence="3 5" id="KW-0808">Transferase</keyword>
<dbReference type="SUPFAM" id="SSF57850">
    <property type="entry name" value="RING/U-box"/>
    <property type="match status" value="1"/>
</dbReference>
<dbReference type="CDD" id="cd16664">
    <property type="entry name" value="RING-Ubox_PUB"/>
    <property type="match status" value="1"/>
</dbReference>
<dbReference type="SMART" id="SM00504">
    <property type="entry name" value="Ubox"/>
    <property type="match status" value="1"/>
</dbReference>
<sequence>MVLGWGRRKNNKNNKGLKPNMEVVIPNQFKCPITLDLMKDPVTLSTGITYDRESVERWFDEGNYTCPLTNQIVKNFDMIPNHSLRIMIQDWCVENSKNGVERIPTPRIPISPIDVSELLFRVMESARSLDQYGCIGLVQKMEKWSNESERNKKCIVENGATSALALAFDAFANDSIERNVVVLEVILSALNWMFPLQLEAQKSLGSKASLHCMVWFLKHQDVKGKEKAIIALKEILSFGDEKHVEALLEIEGVNQLLIDLINKRISPIITKASLRALVILDSLLSCDFGRKKAYENDLTIPLLVKKILRVSPLTTEYSVSSIWKMCKFEEKNYEGKALIEALQVGAFQKLLLVLQVGCSDDTKDKATELLKLMNPYRAELEECIDSDFKNLKRSY</sequence>
<dbReference type="FunFam" id="3.30.40.10:FF:000442">
    <property type="entry name" value="RING-type E3 ubiquitin transferase"/>
    <property type="match status" value="1"/>
</dbReference>
<dbReference type="PANTHER" id="PTHR22849">
    <property type="entry name" value="WDSAM1 PROTEIN"/>
    <property type="match status" value="1"/>
</dbReference>
<dbReference type="InterPro" id="IPR013083">
    <property type="entry name" value="Znf_RING/FYVE/PHD"/>
</dbReference>
<organism evidence="7 8">
    <name type="scientific">Trifolium subterraneum</name>
    <name type="common">Subterranean clover</name>
    <dbReference type="NCBI Taxonomy" id="3900"/>
    <lineage>
        <taxon>Eukaryota</taxon>
        <taxon>Viridiplantae</taxon>
        <taxon>Streptophyta</taxon>
        <taxon>Embryophyta</taxon>
        <taxon>Tracheophyta</taxon>
        <taxon>Spermatophyta</taxon>
        <taxon>Magnoliopsida</taxon>
        <taxon>eudicotyledons</taxon>
        <taxon>Gunneridae</taxon>
        <taxon>Pentapetalae</taxon>
        <taxon>rosids</taxon>
        <taxon>fabids</taxon>
        <taxon>Fabales</taxon>
        <taxon>Fabaceae</taxon>
        <taxon>Papilionoideae</taxon>
        <taxon>50 kb inversion clade</taxon>
        <taxon>NPAAA clade</taxon>
        <taxon>Hologalegina</taxon>
        <taxon>IRL clade</taxon>
        <taxon>Trifolieae</taxon>
        <taxon>Trifolium</taxon>
    </lineage>
</organism>
<dbReference type="GO" id="GO:0061630">
    <property type="term" value="F:ubiquitin protein ligase activity"/>
    <property type="evidence" value="ECO:0007669"/>
    <property type="project" value="UniProtKB-UniRule"/>
</dbReference>
<evidence type="ECO:0000256" key="3">
    <source>
        <dbReference type="ARBA" id="ARBA00022679"/>
    </source>
</evidence>
<evidence type="ECO:0000256" key="1">
    <source>
        <dbReference type="ARBA" id="ARBA00000900"/>
    </source>
</evidence>
<dbReference type="InterPro" id="IPR045185">
    <property type="entry name" value="PUB22/23/24-like"/>
</dbReference>
<evidence type="ECO:0000259" key="6">
    <source>
        <dbReference type="PROSITE" id="PS51698"/>
    </source>
</evidence>
<dbReference type="InterPro" id="IPR045210">
    <property type="entry name" value="RING-Ubox_PUB"/>
</dbReference>
<dbReference type="Gene3D" id="3.30.40.10">
    <property type="entry name" value="Zinc/RING finger domain, C3HC4 (zinc finger)"/>
    <property type="match status" value="1"/>
</dbReference>
<comment type="catalytic activity">
    <reaction evidence="1 5">
        <text>S-ubiquitinyl-[E2 ubiquitin-conjugating enzyme]-L-cysteine + [acceptor protein]-L-lysine = [E2 ubiquitin-conjugating enzyme]-L-cysteine + N(6)-ubiquitinyl-[acceptor protein]-L-lysine.</text>
        <dbReference type="EC" id="2.3.2.27"/>
    </reaction>
</comment>
<dbReference type="PROSITE" id="PS51698">
    <property type="entry name" value="U_BOX"/>
    <property type="match status" value="1"/>
</dbReference>
<dbReference type="GO" id="GO:0016567">
    <property type="term" value="P:protein ubiquitination"/>
    <property type="evidence" value="ECO:0007669"/>
    <property type="project" value="UniProtKB-UniRule"/>
</dbReference>